<keyword evidence="1" id="KW-0175">Coiled coil</keyword>
<proteinExistence type="predicted"/>
<comment type="caution">
    <text evidence="2">The sequence shown here is derived from an EMBL/GenBank/DDBJ whole genome shotgun (WGS) entry which is preliminary data.</text>
</comment>
<dbReference type="AlphaFoldDB" id="A0A1Y1XKS3"/>
<dbReference type="STRING" id="1754192.A0A1Y1XKS3"/>
<evidence type="ECO:0000313" key="2">
    <source>
        <dbReference type="EMBL" id="ORX86348.1"/>
    </source>
</evidence>
<sequence>MNKKTSNIKKIIPLSPNEEKAFQENEERKKRILRLQQVRSQGKTISENKTSIYNSSVEEELKHLIKLIKAEWNKNYVKKVDNFFELKKITKNYIGAAQANAKIQRNEEELKKEKLLIKLYDDRIKENERYIEARRKQCQESLEKVQDITNYIKNQYIAVTTSNKREKCLIDQYREKQRNMTFLDDNNTLISFKNDSGLMKKKNYNDSIYHRDYNVVRCDPQRNIYNASDVAFQKTKQGLLNIENNQKKLKESIQITKDRYRKAIAKMNDEKQKDLFIKNLQTLEKIDILRKKENIKNSFKDQVVHNMYNINLDLSDANKNDYCINYYTNKELDKIPKELEKSMKKEWKNVGTLPYGNTSRPVQRNNKTKKQTDKITNIDKNHNLISKSNDYSICDKCSIVNQDVIRKVLLHQYP</sequence>
<dbReference type="OrthoDB" id="2133734at2759"/>
<accession>A0A1Y1XKS3</accession>
<feature type="coiled-coil region" evidence="1">
    <location>
        <begin position="96"/>
        <end position="123"/>
    </location>
</feature>
<reference evidence="2 3" key="2">
    <citation type="submission" date="2016-08" db="EMBL/GenBank/DDBJ databases">
        <title>Pervasive Adenine N6-methylation of Active Genes in Fungi.</title>
        <authorList>
            <consortium name="DOE Joint Genome Institute"/>
            <person name="Mondo S.J."/>
            <person name="Dannebaum R.O."/>
            <person name="Kuo R.C."/>
            <person name="Labutti K."/>
            <person name="Haridas S."/>
            <person name="Kuo A."/>
            <person name="Salamov A."/>
            <person name="Ahrendt S.R."/>
            <person name="Lipzen A."/>
            <person name="Sullivan W."/>
            <person name="Andreopoulos W.B."/>
            <person name="Clum A."/>
            <person name="Lindquist E."/>
            <person name="Daum C."/>
            <person name="Ramamoorthy G.K."/>
            <person name="Gryganskyi A."/>
            <person name="Culley D."/>
            <person name="Magnuson J.K."/>
            <person name="James T.Y."/>
            <person name="O'Malley M.A."/>
            <person name="Stajich J.E."/>
            <person name="Spatafora J.W."/>
            <person name="Visel A."/>
            <person name="Grigoriev I.V."/>
        </authorList>
    </citation>
    <scope>NUCLEOTIDE SEQUENCE [LARGE SCALE GENOMIC DNA]</scope>
    <source>
        <strain evidence="2 3">S4</strain>
    </source>
</reference>
<feature type="coiled-coil region" evidence="1">
    <location>
        <begin position="239"/>
        <end position="273"/>
    </location>
</feature>
<gene>
    <name evidence="2" type="ORF">BCR32DRAFT_265035</name>
</gene>
<dbReference type="EMBL" id="MCFG01000022">
    <property type="protein sequence ID" value="ORX86348.1"/>
    <property type="molecule type" value="Genomic_DNA"/>
</dbReference>
<organism evidence="2 3">
    <name type="scientific">Anaeromyces robustus</name>
    <dbReference type="NCBI Taxonomy" id="1754192"/>
    <lineage>
        <taxon>Eukaryota</taxon>
        <taxon>Fungi</taxon>
        <taxon>Fungi incertae sedis</taxon>
        <taxon>Chytridiomycota</taxon>
        <taxon>Chytridiomycota incertae sedis</taxon>
        <taxon>Neocallimastigomycetes</taxon>
        <taxon>Neocallimastigales</taxon>
        <taxon>Neocallimastigaceae</taxon>
        <taxon>Anaeromyces</taxon>
    </lineage>
</organism>
<protein>
    <submittedName>
        <fullName evidence="2">Uncharacterized protein</fullName>
    </submittedName>
</protein>
<dbReference type="Proteomes" id="UP000193944">
    <property type="component" value="Unassembled WGS sequence"/>
</dbReference>
<evidence type="ECO:0000313" key="3">
    <source>
        <dbReference type="Proteomes" id="UP000193944"/>
    </source>
</evidence>
<name>A0A1Y1XKS3_9FUNG</name>
<evidence type="ECO:0000256" key="1">
    <source>
        <dbReference type="SAM" id="Coils"/>
    </source>
</evidence>
<reference evidence="2 3" key="1">
    <citation type="submission" date="2016-08" db="EMBL/GenBank/DDBJ databases">
        <title>A Parts List for Fungal Cellulosomes Revealed by Comparative Genomics.</title>
        <authorList>
            <consortium name="DOE Joint Genome Institute"/>
            <person name="Haitjema C.H."/>
            <person name="Gilmore S.P."/>
            <person name="Henske J.K."/>
            <person name="Solomon K.V."/>
            <person name="De Groot R."/>
            <person name="Kuo A."/>
            <person name="Mondo S.J."/>
            <person name="Salamov A.A."/>
            <person name="Labutti K."/>
            <person name="Zhao Z."/>
            <person name="Chiniquy J."/>
            <person name="Barry K."/>
            <person name="Brewer H.M."/>
            <person name="Purvine S.O."/>
            <person name="Wright A.T."/>
            <person name="Boxma B."/>
            <person name="Van Alen T."/>
            <person name="Hackstein J.H."/>
            <person name="Baker S.E."/>
            <person name="Grigoriev I.V."/>
            <person name="O'Malley M.A."/>
        </authorList>
    </citation>
    <scope>NUCLEOTIDE SEQUENCE [LARGE SCALE GENOMIC DNA]</scope>
    <source>
        <strain evidence="2 3">S4</strain>
    </source>
</reference>
<keyword evidence="3" id="KW-1185">Reference proteome</keyword>